<reference evidence="1" key="1">
    <citation type="submission" date="2022-07" db="EMBL/GenBank/DDBJ databases">
        <title>Genome Sequence of Lecanicillium saksenae.</title>
        <authorList>
            <person name="Buettner E."/>
        </authorList>
    </citation>
    <scope>NUCLEOTIDE SEQUENCE</scope>
    <source>
        <strain evidence="1">VT-O1</strain>
    </source>
</reference>
<evidence type="ECO:0000313" key="1">
    <source>
        <dbReference type="EMBL" id="KAJ3473120.1"/>
    </source>
</evidence>
<comment type="caution">
    <text evidence="1">The sequence shown here is derived from an EMBL/GenBank/DDBJ whole genome shotgun (WGS) entry which is preliminary data.</text>
</comment>
<gene>
    <name evidence="1" type="ORF">NLG97_g10506</name>
</gene>
<sequence length="589" mass="65135">MAMHSSAEEPLLAANAPVSQEAEEDTRQRQANERMNFRAVAIIFVFVLISDIGYFISRAPLTRTFEDIICRQYFDSSRQTLFLDGASGRPDESQCKIPEVQGPVAELFGYQTFLNGLVGILLGLYFGTLADRVGRRPIFVLGAFGGLLSSCWTLYVCWMEFPLRYVWLSSVFLILGGGDTVVNVCLSMILTDSTPASSRSRVFLFFTASNLGSEVIAPPIASYFINSNHSNPWVPLLIGLGCTGGTVLLAACVPETLARNKGYAKISSDETEEGGRVERADDGSFKSTLQHTLRSLKYISGQRVLLVLVCVFTVSDFARQSMLFLVQYVSVRYRLTLGQANYLLSWRATAAIILNVLVLPITDKALQVKWGMSPRKKDLTLARISIWLFTAGFLILALAPTVALVIFGLTLYTLGGAFGIFMRSMISTMVEPDRLGSVYSSIAGSGAEMEYKSRARLERPAVHVFVGVVRSRGGGIIPVQALLVGKLRPDGISSTKAVSLAYFYDRGMQRLSCADWHHVDESETCRTGADLSELRLWLQRQHREWEEDGWVEKASERKGGRTERRPHDGWADGMELMVSGHGRCDFGGE</sequence>
<accession>A0ACC1QEU0</accession>
<proteinExistence type="predicted"/>
<keyword evidence="2" id="KW-1185">Reference proteome</keyword>
<evidence type="ECO:0000313" key="2">
    <source>
        <dbReference type="Proteomes" id="UP001148737"/>
    </source>
</evidence>
<protein>
    <submittedName>
        <fullName evidence="1">Uncharacterized protein</fullName>
    </submittedName>
</protein>
<name>A0ACC1QEU0_9HYPO</name>
<dbReference type="Proteomes" id="UP001148737">
    <property type="component" value="Unassembled WGS sequence"/>
</dbReference>
<organism evidence="1 2">
    <name type="scientific">Lecanicillium saksenae</name>
    <dbReference type="NCBI Taxonomy" id="468837"/>
    <lineage>
        <taxon>Eukaryota</taxon>
        <taxon>Fungi</taxon>
        <taxon>Dikarya</taxon>
        <taxon>Ascomycota</taxon>
        <taxon>Pezizomycotina</taxon>
        <taxon>Sordariomycetes</taxon>
        <taxon>Hypocreomycetidae</taxon>
        <taxon>Hypocreales</taxon>
        <taxon>Cordycipitaceae</taxon>
        <taxon>Lecanicillium</taxon>
    </lineage>
</organism>
<dbReference type="EMBL" id="JANAKD010002665">
    <property type="protein sequence ID" value="KAJ3473120.1"/>
    <property type="molecule type" value="Genomic_DNA"/>
</dbReference>